<dbReference type="GO" id="GO:0005975">
    <property type="term" value="P:carbohydrate metabolic process"/>
    <property type="evidence" value="ECO:0007669"/>
    <property type="project" value="InterPro"/>
</dbReference>
<name>A0A1Z4MZX3_9CYAN</name>
<dbReference type="KEGG" id="ttq:NIES37_30140"/>
<accession>A0A1Z4MZX3</accession>
<dbReference type="GO" id="GO:0003824">
    <property type="term" value="F:catalytic activity"/>
    <property type="evidence" value="ECO:0007669"/>
    <property type="project" value="InterPro"/>
</dbReference>
<proteinExistence type="predicted"/>
<sequence length="184" mass="21254">MDRFKQIKLKLKFLFGSLFYTSYAPKAFLYTRQRNSIECEFIKLPTEPGFDQPGKLLRAEAKARGANFYFEMAELEVCFLTEDLVRINWKPGIPPIPYGIQHHEWPEVANNLEQTENNYSVSSHALKVIAEIDGSLKFCDRSGQVIRATTPMQKRRLDSSSTTADGRTHLWLRETGFNAEFARR</sequence>
<dbReference type="InterPro" id="IPR011013">
    <property type="entry name" value="Gal_mutarotase_sf_dom"/>
</dbReference>
<protein>
    <submittedName>
        <fullName evidence="1">Alpha-glucosidase</fullName>
    </submittedName>
</protein>
<dbReference type="SUPFAM" id="SSF74650">
    <property type="entry name" value="Galactose mutarotase-like"/>
    <property type="match status" value="1"/>
</dbReference>
<reference evidence="1 2" key="1">
    <citation type="submission" date="2017-06" db="EMBL/GenBank/DDBJ databases">
        <title>Genome sequencing of cyanobaciteial culture collection at National Institute for Environmental Studies (NIES).</title>
        <authorList>
            <person name="Hirose Y."/>
            <person name="Shimura Y."/>
            <person name="Fujisawa T."/>
            <person name="Nakamura Y."/>
            <person name="Kawachi M."/>
        </authorList>
    </citation>
    <scope>NUCLEOTIDE SEQUENCE [LARGE SCALE GENOMIC DNA]</scope>
    <source>
        <strain evidence="1 2">NIES-37</strain>
    </source>
</reference>
<dbReference type="GO" id="GO:0030246">
    <property type="term" value="F:carbohydrate binding"/>
    <property type="evidence" value="ECO:0007669"/>
    <property type="project" value="InterPro"/>
</dbReference>
<dbReference type="EMBL" id="AP018248">
    <property type="protein sequence ID" value="BAY99035.1"/>
    <property type="molecule type" value="Genomic_DNA"/>
</dbReference>
<dbReference type="RefSeq" id="WP_321206743.1">
    <property type="nucleotide sequence ID" value="NZ_CAWNJS010000001.1"/>
</dbReference>
<dbReference type="Gene3D" id="2.60.40.1760">
    <property type="entry name" value="glycosyl hydrolase (family 31)"/>
    <property type="match status" value="1"/>
</dbReference>
<organism evidence="1 2">
    <name type="scientific">Tolypothrix tenuis PCC 7101</name>
    <dbReference type="NCBI Taxonomy" id="231146"/>
    <lineage>
        <taxon>Bacteria</taxon>
        <taxon>Bacillati</taxon>
        <taxon>Cyanobacteriota</taxon>
        <taxon>Cyanophyceae</taxon>
        <taxon>Nostocales</taxon>
        <taxon>Tolypothrichaceae</taxon>
        <taxon>Tolypothrix</taxon>
    </lineage>
</organism>
<keyword evidence="2" id="KW-1185">Reference proteome</keyword>
<dbReference type="Proteomes" id="UP000218785">
    <property type="component" value="Chromosome"/>
</dbReference>
<gene>
    <name evidence="1" type="ORF">NIES37_30140</name>
</gene>
<dbReference type="AlphaFoldDB" id="A0A1Z4MZX3"/>
<evidence type="ECO:0000313" key="2">
    <source>
        <dbReference type="Proteomes" id="UP000218785"/>
    </source>
</evidence>
<evidence type="ECO:0000313" key="1">
    <source>
        <dbReference type="EMBL" id="BAY99035.1"/>
    </source>
</evidence>